<keyword evidence="3" id="KW-0378">Hydrolase</keyword>
<dbReference type="CDD" id="cd16145">
    <property type="entry name" value="ARS_like"/>
    <property type="match status" value="1"/>
</dbReference>
<dbReference type="Proteomes" id="UP000885779">
    <property type="component" value="Unassembled WGS sequence"/>
</dbReference>
<comment type="similarity">
    <text evidence="1">Belongs to the sulfatase family.</text>
</comment>
<dbReference type="PANTHER" id="PTHR42693">
    <property type="entry name" value="ARYLSULFATASE FAMILY MEMBER"/>
    <property type="match status" value="1"/>
</dbReference>
<protein>
    <submittedName>
        <fullName evidence="6">DUF4976 domain-containing protein</fullName>
    </submittedName>
</protein>
<evidence type="ECO:0000313" key="6">
    <source>
        <dbReference type="EMBL" id="HGY55329.1"/>
    </source>
</evidence>
<name>A0A7V4U1R0_CALAY</name>
<evidence type="ECO:0000256" key="1">
    <source>
        <dbReference type="ARBA" id="ARBA00008779"/>
    </source>
</evidence>
<comment type="caution">
    <text evidence="6">The sequence shown here is derived from an EMBL/GenBank/DDBJ whole genome shotgun (WGS) entry which is preliminary data.</text>
</comment>
<dbReference type="InterPro" id="IPR024607">
    <property type="entry name" value="Sulfatase_CS"/>
</dbReference>
<dbReference type="Gene3D" id="3.30.1120.10">
    <property type="match status" value="1"/>
</dbReference>
<dbReference type="PROSITE" id="PS00523">
    <property type="entry name" value="SULFATASE_1"/>
    <property type="match status" value="1"/>
</dbReference>
<dbReference type="EMBL" id="DRQG01000062">
    <property type="protein sequence ID" value="HGY55329.1"/>
    <property type="molecule type" value="Genomic_DNA"/>
</dbReference>
<dbReference type="Gene3D" id="3.40.720.10">
    <property type="entry name" value="Alkaline Phosphatase, subunit A"/>
    <property type="match status" value="1"/>
</dbReference>
<keyword evidence="2" id="KW-0479">Metal-binding</keyword>
<dbReference type="InterPro" id="IPR050738">
    <property type="entry name" value="Sulfatase"/>
</dbReference>
<keyword evidence="4" id="KW-0106">Calcium</keyword>
<reference evidence="6" key="1">
    <citation type="journal article" date="2020" name="mSystems">
        <title>Genome- and Community-Level Interaction Insights into Carbon Utilization and Element Cycling Functions of Hydrothermarchaeota in Hydrothermal Sediment.</title>
        <authorList>
            <person name="Zhou Z."/>
            <person name="Liu Y."/>
            <person name="Xu W."/>
            <person name="Pan J."/>
            <person name="Luo Z.H."/>
            <person name="Li M."/>
        </authorList>
    </citation>
    <scope>NUCLEOTIDE SEQUENCE [LARGE SCALE GENOMIC DNA]</scope>
    <source>
        <strain evidence="6">HyVt-577</strain>
    </source>
</reference>
<dbReference type="PANTHER" id="PTHR42693:SF53">
    <property type="entry name" value="ENDO-4-O-SULFATASE"/>
    <property type="match status" value="1"/>
</dbReference>
<organism evidence="6">
    <name type="scientific">Caldithrix abyssi</name>
    <dbReference type="NCBI Taxonomy" id="187145"/>
    <lineage>
        <taxon>Bacteria</taxon>
        <taxon>Pseudomonadati</taxon>
        <taxon>Calditrichota</taxon>
        <taxon>Calditrichia</taxon>
        <taxon>Calditrichales</taxon>
        <taxon>Calditrichaceae</taxon>
        <taxon>Caldithrix</taxon>
    </lineage>
</organism>
<dbReference type="AlphaFoldDB" id="A0A7V4U1R0"/>
<evidence type="ECO:0000256" key="2">
    <source>
        <dbReference type="ARBA" id="ARBA00022723"/>
    </source>
</evidence>
<evidence type="ECO:0000259" key="5">
    <source>
        <dbReference type="Pfam" id="PF00884"/>
    </source>
</evidence>
<dbReference type="Pfam" id="PF00884">
    <property type="entry name" value="Sulfatase"/>
    <property type="match status" value="1"/>
</dbReference>
<dbReference type="InterPro" id="IPR017850">
    <property type="entry name" value="Alkaline_phosphatase_core_sf"/>
</dbReference>
<feature type="domain" description="Sulfatase N-terminal" evidence="5">
    <location>
        <begin position="32"/>
        <end position="404"/>
    </location>
</feature>
<gene>
    <name evidence="6" type="ORF">ENK44_06500</name>
</gene>
<accession>A0A7V4U1R0</accession>
<proteinExistence type="inferred from homology"/>
<evidence type="ECO:0000256" key="4">
    <source>
        <dbReference type="ARBA" id="ARBA00022837"/>
    </source>
</evidence>
<sequence>MKNLIVSLLITLVISLVLITCTSNQREPSKSPNIIFILADDLGYGEVGAYGQEKIQTPAIDALAESGMRFTQFYAGSPVCAPSRCALLTGRHPGHMIIRGNDEWAERGDVWDYVKASKDPHLEGQRPLPASAVTIAEVLQKAGYTTACVGKWGLGAPYSEGTPNKQGFDFFFGYNCQRQAHNYYPSHLWKNDEIVPLDNQIVAPGTKLAEGADPLDIRSYARFTQKEYAPDLMIDEALQFMERNKDKPFFLYYATTIPHVALQAPEEYVKRYVKLFGDEKPYLGEKGYFPNRYPHATYAAMITYLDHQVKQMIDKLKELNIDKNTIVFFTSDNGPAYKGGADPEFFDSAKPFKSTHGWGKGYVHEGGIRVPMIVSWPDKIAKGSQSDFIGAFWDIFPTLSEISGAAIPDSIDGISFLPTLTGEGQQTERDYLYWEYPFFSGQQAVRMQQWKAIRDSIFFGNNDIKLYNLDKDIRETHNVAARNPQIVSEIKQIMRESHRPSSRFPLFENE</sequence>
<evidence type="ECO:0000256" key="3">
    <source>
        <dbReference type="ARBA" id="ARBA00022801"/>
    </source>
</evidence>
<dbReference type="SUPFAM" id="SSF53649">
    <property type="entry name" value="Alkaline phosphatase-like"/>
    <property type="match status" value="1"/>
</dbReference>
<dbReference type="GO" id="GO:0046872">
    <property type="term" value="F:metal ion binding"/>
    <property type="evidence" value="ECO:0007669"/>
    <property type="project" value="UniProtKB-KW"/>
</dbReference>
<dbReference type="GO" id="GO:0004065">
    <property type="term" value="F:arylsulfatase activity"/>
    <property type="evidence" value="ECO:0007669"/>
    <property type="project" value="TreeGrafter"/>
</dbReference>
<dbReference type="InterPro" id="IPR000917">
    <property type="entry name" value="Sulfatase_N"/>
</dbReference>